<dbReference type="OrthoDB" id="247006at2759"/>
<organism evidence="3 4">
    <name type="scientific">Hymenochirus boettgeri</name>
    <name type="common">Congo dwarf clawed frog</name>
    <dbReference type="NCBI Taxonomy" id="247094"/>
    <lineage>
        <taxon>Eukaryota</taxon>
        <taxon>Metazoa</taxon>
        <taxon>Chordata</taxon>
        <taxon>Craniata</taxon>
        <taxon>Vertebrata</taxon>
        <taxon>Euteleostomi</taxon>
        <taxon>Amphibia</taxon>
        <taxon>Batrachia</taxon>
        <taxon>Anura</taxon>
        <taxon>Pipoidea</taxon>
        <taxon>Pipidae</taxon>
        <taxon>Pipinae</taxon>
        <taxon>Hymenochirus</taxon>
    </lineage>
</organism>
<feature type="compositionally biased region" description="Polar residues" evidence="2">
    <location>
        <begin position="31"/>
        <end position="42"/>
    </location>
</feature>
<dbReference type="PANTHER" id="PTHR21356">
    <property type="entry name" value="ARMADILLO REPEAT CONTAINING 2"/>
    <property type="match status" value="1"/>
</dbReference>
<dbReference type="InterPro" id="IPR038905">
    <property type="entry name" value="ARMC2"/>
</dbReference>
<reference evidence="3" key="1">
    <citation type="thesis" date="2020" institute="ProQuest LLC" country="789 East Eisenhower Parkway, Ann Arbor, MI, USA">
        <title>Comparative Genomics and Chromosome Evolution.</title>
        <authorList>
            <person name="Mudd A.B."/>
        </authorList>
    </citation>
    <scope>NUCLEOTIDE SEQUENCE</scope>
    <source>
        <strain evidence="3">Female2</strain>
        <tissue evidence="3">Blood</tissue>
    </source>
</reference>
<dbReference type="InterPro" id="IPR016024">
    <property type="entry name" value="ARM-type_fold"/>
</dbReference>
<dbReference type="AlphaFoldDB" id="A0A8T2JHE4"/>
<evidence type="ECO:0000256" key="2">
    <source>
        <dbReference type="SAM" id="MobiDB-lite"/>
    </source>
</evidence>
<evidence type="ECO:0008006" key="5">
    <source>
        <dbReference type="Google" id="ProtNLM"/>
    </source>
</evidence>
<dbReference type="PROSITE" id="PS50176">
    <property type="entry name" value="ARM_REPEAT"/>
    <property type="match status" value="1"/>
</dbReference>
<evidence type="ECO:0000313" key="3">
    <source>
        <dbReference type="EMBL" id="KAG8444685.1"/>
    </source>
</evidence>
<feature type="region of interest" description="Disordered" evidence="2">
    <location>
        <begin position="171"/>
        <end position="217"/>
    </location>
</feature>
<evidence type="ECO:0000256" key="1">
    <source>
        <dbReference type="PROSITE-ProRule" id="PRU00259"/>
    </source>
</evidence>
<accession>A0A8T2JHE4</accession>
<dbReference type="InterPro" id="IPR011989">
    <property type="entry name" value="ARM-like"/>
</dbReference>
<dbReference type="SMART" id="SM00185">
    <property type="entry name" value="ARM"/>
    <property type="match status" value="7"/>
</dbReference>
<dbReference type="EMBL" id="JAACNH010000004">
    <property type="protein sequence ID" value="KAG8444685.1"/>
    <property type="molecule type" value="Genomic_DNA"/>
</dbReference>
<dbReference type="SUPFAM" id="SSF48371">
    <property type="entry name" value="ARM repeat"/>
    <property type="match status" value="1"/>
</dbReference>
<evidence type="ECO:0000313" key="4">
    <source>
        <dbReference type="Proteomes" id="UP000812440"/>
    </source>
</evidence>
<feature type="region of interest" description="Disordered" evidence="2">
    <location>
        <begin position="31"/>
        <end position="113"/>
    </location>
</feature>
<comment type="caution">
    <text evidence="3">The sequence shown here is derived from an EMBL/GenBank/DDBJ whole genome shotgun (WGS) entry which is preliminary data.</text>
</comment>
<protein>
    <recommendedName>
        <fullName evidence="5">Armadillo repeat-containing protein 2</fullName>
    </recommendedName>
</protein>
<name>A0A8T2JHE4_9PIPI</name>
<feature type="repeat" description="ARM" evidence="1">
    <location>
        <begin position="694"/>
        <end position="736"/>
    </location>
</feature>
<dbReference type="InterPro" id="IPR000225">
    <property type="entry name" value="Armadillo"/>
</dbReference>
<dbReference type="Gene3D" id="1.25.10.10">
    <property type="entry name" value="Leucine-rich Repeat Variant"/>
    <property type="match status" value="2"/>
</dbReference>
<sequence>MNPSGTRSSDPFYVPKTSVQKTSAEIINEARNSLRTLRTQRPFTPRNDQRRLFDPSSSRTPASRPPSSFSLHASSFESPDSRPVSGTRLCPLPHKPKFPLSPKPDDDAAHSKPVQAKKIGVCHPRFCKAGSHGNLSEHEIPSKAEMNQQISEDLQLDLKVNLERDFASSFKFNPEPHHIPTGRTKIPAQESPCISSNTHNRESKGRPSSCPSRAASDYMGSKSVSELEATANEIETEQEAMFWNKKIFPILQDLESAQQEKNVEDICQLCVKLHTELASGNMLGKRSKERVVLLKTLFKLVEMDCDKLGLILAKLILALKVSGKNLLNTCKLIFKISRSENNDCLFQSDNIVDSLLEILQNEDVHANSEAFLYCMGAVKFLSGNTLIVNELLKKQCVEILLQLIKKVTCSRNPSEIISSCISHLLVQVTATLRNLADLSMSRSKFLESNALSELCAMLEQHVWDKDICTNVSRIFSKLSSYNDFCLALANCSRSFTLLLSVLNKHSEKQDLVVRIAFTLGNLTAKSNQTREQFYNEQGSIKTLLRLLQTYCELDIKSTKSKVTEIKKTVDLKKNTETEDVLIKVIRVLANLCIHPAVGTDLATNQDCIALLMQILEYKSIDECEELVINAVATINNLSYYQHDTSAITCKRLEISKLLLKLLLCNNMDGILETVRVFGNLSRYDDVRDFMMKNNVYKFIVALLDAKQQEVCFSASGVLVNLTVDHSNRAVLKEEAGVEKMIDCLRDFSPFDWQLAGLVCKALWNFSEDFESSYEAEESRTLQHLLESFLDEQIALGCVINGDLMEYHRSCWKMEFQPVALQLLERLKRHHSDLEPLPFPV</sequence>
<proteinExistence type="predicted"/>
<dbReference type="Proteomes" id="UP000812440">
    <property type="component" value="Chromosome 5"/>
</dbReference>
<dbReference type="GO" id="GO:0007288">
    <property type="term" value="P:sperm axoneme assembly"/>
    <property type="evidence" value="ECO:0007669"/>
    <property type="project" value="TreeGrafter"/>
</dbReference>
<dbReference type="PANTHER" id="PTHR21356:SF1">
    <property type="entry name" value="ARMADILLO REPEAT-CONTAINING PROTEIN 2"/>
    <property type="match status" value="1"/>
</dbReference>
<feature type="compositionally biased region" description="Low complexity" evidence="2">
    <location>
        <begin position="55"/>
        <end position="78"/>
    </location>
</feature>
<gene>
    <name evidence="3" type="ORF">GDO86_009741</name>
</gene>
<keyword evidence="4" id="KW-1185">Reference proteome</keyword>